<keyword evidence="2" id="KW-1185">Reference proteome</keyword>
<reference evidence="1 2" key="1">
    <citation type="submission" date="2023-01" db="EMBL/GenBank/DDBJ databases">
        <title>Psychrosphaera sp. nov., isolated from marine algae.</title>
        <authorList>
            <person name="Bayburt H."/>
            <person name="Choi B.J."/>
            <person name="Kim J.M."/>
            <person name="Choi D.G."/>
            <person name="Jeon C.O."/>
        </authorList>
    </citation>
    <scope>NUCLEOTIDE SEQUENCE [LARGE SCALE GENOMIC DNA]</scope>
    <source>
        <strain evidence="1 2">G1-22</strain>
    </source>
</reference>
<dbReference type="Proteomes" id="UP001528411">
    <property type="component" value="Unassembled WGS sequence"/>
</dbReference>
<accession>A0ABT5FBM2</accession>
<comment type="caution">
    <text evidence="1">The sequence shown here is derived from an EMBL/GenBank/DDBJ whole genome shotgun (WGS) entry which is preliminary data.</text>
</comment>
<evidence type="ECO:0000313" key="2">
    <source>
        <dbReference type="Proteomes" id="UP001528411"/>
    </source>
</evidence>
<dbReference type="RefSeq" id="WP_272180486.1">
    <property type="nucleotide sequence ID" value="NZ_JAQOMS010000002.1"/>
</dbReference>
<evidence type="ECO:0000313" key="1">
    <source>
        <dbReference type="EMBL" id="MDC2888940.1"/>
    </source>
</evidence>
<sequence length="42" mass="4687">MSSEFNGEHYSDYDLVVEHELSVDSSFIVDQAVLSALVNDKP</sequence>
<dbReference type="EMBL" id="JAQOMS010000002">
    <property type="protein sequence ID" value="MDC2888940.1"/>
    <property type="molecule type" value="Genomic_DNA"/>
</dbReference>
<protein>
    <submittedName>
        <fullName evidence="1">Uncharacterized protein</fullName>
    </submittedName>
</protein>
<name>A0ABT5FBM2_9GAMM</name>
<organism evidence="1 2">
    <name type="scientific">Psychrosphaera algicola</name>
    <dbReference type="NCBI Taxonomy" id="3023714"/>
    <lineage>
        <taxon>Bacteria</taxon>
        <taxon>Pseudomonadati</taxon>
        <taxon>Pseudomonadota</taxon>
        <taxon>Gammaproteobacteria</taxon>
        <taxon>Alteromonadales</taxon>
        <taxon>Pseudoalteromonadaceae</taxon>
        <taxon>Psychrosphaera</taxon>
    </lineage>
</organism>
<proteinExistence type="predicted"/>
<gene>
    <name evidence="1" type="ORF">PN838_09355</name>
</gene>